<sequence>MFDKPQANARPVALLQWNDAPDQPARDASGVQRWAESEAGYLLPQLLFPMECVAPAQPLNPAPFI</sequence>
<accession>A0AAU7Y8Q2</accession>
<dbReference type="AlphaFoldDB" id="A0AAU7Y8Q2"/>
<reference evidence="1" key="1">
    <citation type="submission" date="2023-08" db="EMBL/GenBank/DDBJ databases">
        <title>Increased levels of nutrients transform a symbiont into a lethal pathobiont.</title>
        <authorList>
            <person name="Lachnit T."/>
            <person name="Ulrich L."/>
            <person name="Willmer F.M."/>
            <person name="Hasenbein T."/>
            <person name="Steiner L.X."/>
            <person name="Wolters M."/>
            <person name="Herbst E.M."/>
            <person name="Deines P."/>
        </authorList>
    </citation>
    <scope>NUCLEOTIDE SEQUENCE</scope>
    <source>
        <strain evidence="1">T3</strain>
    </source>
</reference>
<gene>
    <name evidence="1" type="ORF">ABS648_13195</name>
</gene>
<organism evidence="1">
    <name type="scientific">Pseudomonas solani</name>
    <dbReference type="NCBI Taxonomy" id="2731552"/>
    <lineage>
        <taxon>Bacteria</taxon>
        <taxon>Pseudomonadati</taxon>
        <taxon>Pseudomonadota</taxon>
        <taxon>Gammaproteobacteria</taxon>
        <taxon>Pseudomonadales</taxon>
        <taxon>Pseudomonadaceae</taxon>
        <taxon>Pseudomonas</taxon>
    </lineage>
</organism>
<dbReference type="RefSeq" id="WP_021220083.1">
    <property type="nucleotide sequence ID" value="NZ_CP158373.1"/>
</dbReference>
<name>A0AAU7Y8Q2_9PSED</name>
<evidence type="ECO:0000313" key="1">
    <source>
        <dbReference type="EMBL" id="XBY66675.1"/>
    </source>
</evidence>
<dbReference type="EMBL" id="CP158373">
    <property type="protein sequence ID" value="XBY66675.1"/>
    <property type="molecule type" value="Genomic_DNA"/>
</dbReference>
<protein>
    <submittedName>
        <fullName evidence="1">Uncharacterized protein</fullName>
    </submittedName>
</protein>
<proteinExistence type="predicted"/>